<feature type="domain" description="M23ase beta-sheet core" evidence="3">
    <location>
        <begin position="48"/>
        <end position="140"/>
    </location>
</feature>
<proteinExistence type="predicted"/>
<protein>
    <submittedName>
        <fullName evidence="4">Murein DD-endopeptidase MepM/ murein hydrolase activator NlpD</fullName>
    </submittedName>
</protein>
<dbReference type="InterPro" id="IPR016047">
    <property type="entry name" value="M23ase_b-sheet_dom"/>
</dbReference>
<dbReference type="Pfam" id="PF01551">
    <property type="entry name" value="Peptidase_M23"/>
    <property type="match status" value="2"/>
</dbReference>
<dbReference type="PANTHER" id="PTHR21666">
    <property type="entry name" value="PEPTIDASE-RELATED"/>
    <property type="match status" value="1"/>
</dbReference>
<comment type="caution">
    <text evidence="4">The sequence shown here is derived from an EMBL/GenBank/DDBJ whole genome shotgun (WGS) entry which is preliminary data.</text>
</comment>
<keyword evidence="5" id="KW-1185">Reference proteome</keyword>
<feature type="signal peptide" evidence="2">
    <location>
        <begin position="1"/>
        <end position="20"/>
    </location>
</feature>
<dbReference type="GO" id="GO:0016787">
    <property type="term" value="F:hydrolase activity"/>
    <property type="evidence" value="ECO:0007669"/>
    <property type="project" value="UniProtKB-KW"/>
</dbReference>
<dbReference type="InterPro" id="IPR011055">
    <property type="entry name" value="Dup_hybrid_motif"/>
</dbReference>
<dbReference type="SUPFAM" id="SSF51261">
    <property type="entry name" value="Duplicated hybrid motif"/>
    <property type="match status" value="2"/>
</dbReference>
<dbReference type="PANTHER" id="PTHR21666:SF289">
    <property type="entry name" value="L-ALA--D-GLU ENDOPEPTIDASE"/>
    <property type="match status" value="1"/>
</dbReference>
<dbReference type="Proteomes" id="UP000749311">
    <property type="component" value="Unassembled WGS sequence"/>
</dbReference>
<feature type="domain" description="M23ase beta-sheet core" evidence="3">
    <location>
        <begin position="206"/>
        <end position="304"/>
    </location>
</feature>
<evidence type="ECO:0000256" key="2">
    <source>
        <dbReference type="SAM" id="SignalP"/>
    </source>
</evidence>
<evidence type="ECO:0000259" key="3">
    <source>
        <dbReference type="Pfam" id="PF01551"/>
    </source>
</evidence>
<dbReference type="EMBL" id="JAAMOZ010000001">
    <property type="protein sequence ID" value="NIH57443.1"/>
    <property type="molecule type" value="Genomic_DNA"/>
</dbReference>
<dbReference type="Gene3D" id="2.70.70.10">
    <property type="entry name" value="Glucose Permease (Domain IIA)"/>
    <property type="match status" value="2"/>
</dbReference>
<evidence type="ECO:0000256" key="1">
    <source>
        <dbReference type="ARBA" id="ARBA00022729"/>
    </source>
</evidence>
<organism evidence="4 5">
    <name type="scientific">Brooklawnia cerclae</name>
    <dbReference type="NCBI Taxonomy" id="349934"/>
    <lineage>
        <taxon>Bacteria</taxon>
        <taxon>Bacillati</taxon>
        <taxon>Actinomycetota</taxon>
        <taxon>Actinomycetes</taxon>
        <taxon>Propionibacteriales</taxon>
        <taxon>Propionibacteriaceae</taxon>
        <taxon>Brooklawnia</taxon>
    </lineage>
</organism>
<dbReference type="CDD" id="cd12797">
    <property type="entry name" value="M23_peptidase"/>
    <property type="match status" value="2"/>
</dbReference>
<gene>
    <name evidence="4" type="ORF">FB473_002088</name>
</gene>
<sequence length="308" mass="31013">MLLLITCMLGLVGAGTQLSAASPTSRVVPLPGPVLRDFEAAEPDWLRGHRGVDLGGDAGAQVMAAADGTVAWVGTINGVSMVSVQHPDGIRTTYQPVDPAVSRGEAVRAGQMLGTLLPGHCTTGACLHWGVRQGERYLDPMVWLGGGAAGEVRLLPRSAVPRQQPPEGAIESADAVTALAGGLPVAGPVTSPFGSRVNPISGATEFHDGIDIGVPCGTPVVASAPGVVLAAGTAGGFGLRVELDHGTVGGAQRGSSYSHLSRIDVSAGQQVRAGEIVGLVGTTGYSTGCHLHYSVTVDGSTVDPLGVG</sequence>
<keyword evidence="1 2" id="KW-0732">Signal</keyword>
<accession>A0ABX0SJF2</accession>
<keyword evidence="4" id="KW-0378">Hydrolase</keyword>
<evidence type="ECO:0000313" key="4">
    <source>
        <dbReference type="EMBL" id="NIH57443.1"/>
    </source>
</evidence>
<feature type="chain" id="PRO_5045617853" evidence="2">
    <location>
        <begin position="21"/>
        <end position="308"/>
    </location>
</feature>
<reference evidence="4 5" key="1">
    <citation type="submission" date="2020-02" db="EMBL/GenBank/DDBJ databases">
        <title>Sequencing the genomes of 1000 actinobacteria strains.</title>
        <authorList>
            <person name="Klenk H.-P."/>
        </authorList>
    </citation>
    <scope>NUCLEOTIDE SEQUENCE [LARGE SCALE GENOMIC DNA]</scope>
    <source>
        <strain evidence="4 5">DSM 19609</strain>
    </source>
</reference>
<name>A0ABX0SJF2_9ACTN</name>
<evidence type="ECO:0000313" key="5">
    <source>
        <dbReference type="Proteomes" id="UP000749311"/>
    </source>
</evidence>
<dbReference type="InterPro" id="IPR050570">
    <property type="entry name" value="Cell_wall_metabolism_enzyme"/>
</dbReference>
<dbReference type="RefSeq" id="WP_208390517.1">
    <property type="nucleotide sequence ID" value="NZ_BAAAOO010000016.1"/>
</dbReference>